<evidence type="ECO:0000313" key="3">
    <source>
        <dbReference type="EMBL" id="EDW28760.1"/>
    </source>
</evidence>
<dbReference type="Proteomes" id="UP000008744">
    <property type="component" value="Unassembled WGS sequence"/>
</dbReference>
<feature type="region of interest" description="Disordered" evidence="1">
    <location>
        <begin position="1"/>
        <end position="69"/>
    </location>
</feature>
<feature type="compositionally biased region" description="Polar residues" evidence="1">
    <location>
        <begin position="96"/>
        <end position="110"/>
    </location>
</feature>
<sequence length="110" mass="11924">MSMASSKTASGCHNPARNISLGTPERTRSFGGITRGVGTVGRKEEDHGNGWTQRSHRPKTTALRAESCPERSIVASWHRGPACRIRREVRDVSRSGAWSGQPSSSAHSLK</sequence>
<name>B4G8S9_DROPE</name>
<dbReference type="EMBL" id="CH479180">
    <property type="protein sequence ID" value="EDW28759.1"/>
    <property type="molecule type" value="Genomic_DNA"/>
</dbReference>
<reference evidence="2 4" key="1">
    <citation type="journal article" date="2007" name="Nature">
        <title>Evolution of genes and genomes on the Drosophila phylogeny.</title>
        <authorList>
            <consortium name="Drosophila 12 Genomes Consortium"/>
            <person name="Clark A.G."/>
            <person name="Eisen M.B."/>
            <person name="Smith D.R."/>
            <person name="Bergman C.M."/>
            <person name="Oliver B."/>
            <person name="Markow T.A."/>
            <person name="Kaufman T.C."/>
            <person name="Kellis M."/>
            <person name="Gelbart W."/>
            <person name="Iyer V.N."/>
            <person name="Pollard D.A."/>
            <person name="Sackton T.B."/>
            <person name="Larracuente A.M."/>
            <person name="Singh N.D."/>
            <person name="Abad J.P."/>
            <person name="Abt D.N."/>
            <person name="Adryan B."/>
            <person name="Aguade M."/>
            <person name="Akashi H."/>
            <person name="Anderson W.W."/>
            <person name="Aquadro C.F."/>
            <person name="Ardell D.H."/>
            <person name="Arguello R."/>
            <person name="Artieri C.G."/>
            <person name="Barbash D.A."/>
            <person name="Barker D."/>
            <person name="Barsanti P."/>
            <person name="Batterham P."/>
            <person name="Batzoglou S."/>
            <person name="Begun D."/>
            <person name="Bhutkar A."/>
            <person name="Blanco E."/>
            <person name="Bosak S.A."/>
            <person name="Bradley R.K."/>
            <person name="Brand A.D."/>
            <person name="Brent M.R."/>
            <person name="Brooks A.N."/>
            <person name="Brown R.H."/>
            <person name="Butlin R.K."/>
            <person name="Caggese C."/>
            <person name="Calvi B.R."/>
            <person name="Bernardo de Carvalho A."/>
            <person name="Caspi A."/>
            <person name="Castrezana S."/>
            <person name="Celniker S.E."/>
            <person name="Chang J.L."/>
            <person name="Chapple C."/>
            <person name="Chatterji S."/>
            <person name="Chinwalla A."/>
            <person name="Civetta A."/>
            <person name="Clifton S.W."/>
            <person name="Comeron J.M."/>
            <person name="Costello J.C."/>
            <person name="Coyne J.A."/>
            <person name="Daub J."/>
            <person name="David R.G."/>
            <person name="Delcher A.L."/>
            <person name="Delehaunty K."/>
            <person name="Do C.B."/>
            <person name="Ebling H."/>
            <person name="Edwards K."/>
            <person name="Eickbush T."/>
            <person name="Evans J.D."/>
            <person name="Filipski A."/>
            <person name="Findeiss S."/>
            <person name="Freyhult E."/>
            <person name="Fulton L."/>
            <person name="Fulton R."/>
            <person name="Garcia A.C."/>
            <person name="Gardiner A."/>
            <person name="Garfield D.A."/>
            <person name="Garvin B.E."/>
            <person name="Gibson G."/>
            <person name="Gilbert D."/>
            <person name="Gnerre S."/>
            <person name="Godfrey J."/>
            <person name="Good R."/>
            <person name="Gotea V."/>
            <person name="Gravely B."/>
            <person name="Greenberg A.J."/>
            <person name="Griffiths-Jones S."/>
            <person name="Gross S."/>
            <person name="Guigo R."/>
            <person name="Gustafson E.A."/>
            <person name="Haerty W."/>
            <person name="Hahn M.W."/>
            <person name="Halligan D.L."/>
            <person name="Halpern A.L."/>
            <person name="Halter G.M."/>
            <person name="Han M.V."/>
            <person name="Heger A."/>
            <person name="Hillier L."/>
            <person name="Hinrichs A.S."/>
            <person name="Holmes I."/>
            <person name="Hoskins R.A."/>
            <person name="Hubisz M.J."/>
            <person name="Hultmark D."/>
            <person name="Huntley M.A."/>
            <person name="Jaffe D.B."/>
            <person name="Jagadeeshan S."/>
            <person name="Jeck W.R."/>
            <person name="Johnson J."/>
            <person name="Jones C.D."/>
            <person name="Jordan W.C."/>
            <person name="Karpen G.H."/>
            <person name="Kataoka E."/>
            <person name="Keightley P.D."/>
            <person name="Kheradpour P."/>
            <person name="Kirkness E.F."/>
            <person name="Koerich L.B."/>
            <person name="Kristiansen K."/>
            <person name="Kudrna D."/>
            <person name="Kulathinal R.J."/>
            <person name="Kumar S."/>
            <person name="Kwok R."/>
            <person name="Lander E."/>
            <person name="Langley C.H."/>
            <person name="Lapoint R."/>
            <person name="Lazzaro B.P."/>
            <person name="Lee S.J."/>
            <person name="Levesque L."/>
            <person name="Li R."/>
            <person name="Lin C.F."/>
            <person name="Lin M.F."/>
            <person name="Lindblad-Toh K."/>
            <person name="Llopart A."/>
            <person name="Long M."/>
            <person name="Low L."/>
            <person name="Lozovsky E."/>
            <person name="Lu J."/>
            <person name="Luo M."/>
            <person name="Machado C.A."/>
            <person name="Makalowski W."/>
            <person name="Marzo M."/>
            <person name="Matsuda M."/>
            <person name="Matzkin L."/>
            <person name="McAllister B."/>
            <person name="McBride C.S."/>
            <person name="McKernan B."/>
            <person name="McKernan K."/>
            <person name="Mendez-Lago M."/>
            <person name="Minx P."/>
            <person name="Mollenhauer M.U."/>
            <person name="Montooth K."/>
            <person name="Mount S.M."/>
            <person name="Mu X."/>
            <person name="Myers E."/>
            <person name="Negre B."/>
            <person name="Newfeld S."/>
            <person name="Nielsen R."/>
            <person name="Noor M.A."/>
            <person name="O'Grady P."/>
            <person name="Pachter L."/>
            <person name="Papaceit M."/>
            <person name="Parisi M.J."/>
            <person name="Parisi M."/>
            <person name="Parts L."/>
            <person name="Pedersen J.S."/>
            <person name="Pesole G."/>
            <person name="Phillippy A.M."/>
            <person name="Ponting C.P."/>
            <person name="Pop M."/>
            <person name="Porcelli D."/>
            <person name="Powell J.R."/>
            <person name="Prohaska S."/>
            <person name="Pruitt K."/>
            <person name="Puig M."/>
            <person name="Quesneville H."/>
            <person name="Ram K.R."/>
            <person name="Rand D."/>
            <person name="Rasmussen M.D."/>
            <person name="Reed L.K."/>
            <person name="Reenan R."/>
            <person name="Reily A."/>
            <person name="Remington K.A."/>
            <person name="Rieger T.T."/>
            <person name="Ritchie M.G."/>
            <person name="Robin C."/>
            <person name="Rogers Y.H."/>
            <person name="Rohde C."/>
            <person name="Rozas J."/>
            <person name="Rubenfield M.J."/>
            <person name="Ruiz A."/>
            <person name="Russo S."/>
            <person name="Salzberg S.L."/>
            <person name="Sanchez-Gracia A."/>
            <person name="Saranga D.J."/>
            <person name="Sato H."/>
            <person name="Schaeffer S.W."/>
            <person name="Schatz M.C."/>
            <person name="Schlenke T."/>
            <person name="Schwartz R."/>
            <person name="Segarra C."/>
            <person name="Singh R.S."/>
            <person name="Sirot L."/>
            <person name="Sirota M."/>
            <person name="Sisneros N.B."/>
            <person name="Smith C.D."/>
            <person name="Smith T.F."/>
            <person name="Spieth J."/>
            <person name="Stage D.E."/>
            <person name="Stark A."/>
            <person name="Stephan W."/>
            <person name="Strausberg R.L."/>
            <person name="Strempel S."/>
            <person name="Sturgill D."/>
            <person name="Sutton G."/>
            <person name="Sutton G.G."/>
            <person name="Tao W."/>
            <person name="Teichmann S."/>
            <person name="Tobari Y.N."/>
            <person name="Tomimura Y."/>
            <person name="Tsolas J.M."/>
            <person name="Valente V.L."/>
            <person name="Venter E."/>
            <person name="Venter J.C."/>
            <person name="Vicario S."/>
            <person name="Vieira F.G."/>
            <person name="Vilella A.J."/>
            <person name="Villasante A."/>
            <person name="Walenz B."/>
            <person name="Wang J."/>
            <person name="Wasserman M."/>
            <person name="Watts T."/>
            <person name="Wilson D."/>
            <person name="Wilson R.K."/>
            <person name="Wing R.A."/>
            <person name="Wolfner M.F."/>
            <person name="Wong A."/>
            <person name="Wong G.K."/>
            <person name="Wu C.I."/>
            <person name="Wu G."/>
            <person name="Yamamoto D."/>
            <person name="Yang H.P."/>
            <person name="Yang S.P."/>
            <person name="Yorke J.A."/>
            <person name="Yoshida K."/>
            <person name="Zdobnov E."/>
            <person name="Zhang P."/>
            <person name="Zhang Y."/>
            <person name="Zimin A.V."/>
            <person name="Baldwin J."/>
            <person name="Abdouelleil A."/>
            <person name="Abdulkadir J."/>
            <person name="Abebe A."/>
            <person name="Abera B."/>
            <person name="Abreu J."/>
            <person name="Acer S.C."/>
            <person name="Aftuck L."/>
            <person name="Alexander A."/>
            <person name="An P."/>
            <person name="Anderson E."/>
            <person name="Anderson S."/>
            <person name="Arachi H."/>
            <person name="Azer M."/>
            <person name="Bachantsang P."/>
            <person name="Barry A."/>
            <person name="Bayul T."/>
            <person name="Berlin A."/>
            <person name="Bessette D."/>
            <person name="Bloom T."/>
            <person name="Blye J."/>
            <person name="Boguslavskiy L."/>
            <person name="Bonnet C."/>
            <person name="Boukhgalter B."/>
            <person name="Bourzgui I."/>
            <person name="Brown A."/>
            <person name="Cahill P."/>
            <person name="Channer S."/>
            <person name="Cheshatsang Y."/>
            <person name="Chuda L."/>
            <person name="Citroen M."/>
            <person name="Collymore A."/>
            <person name="Cooke P."/>
            <person name="Costello M."/>
            <person name="D'Aco K."/>
            <person name="Daza R."/>
            <person name="De Haan G."/>
            <person name="DeGray S."/>
            <person name="DeMaso C."/>
            <person name="Dhargay N."/>
            <person name="Dooley K."/>
            <person name="Dooley E."/>
            <person name="Doricent M."/>
            <person name="Dorje P."/>
            <person name="Dorjee K."/>
            <person name="Dupes A."/>
            <person name="Elong R."/>
            <person name="Falk J."/>
            <person name="Farina A."/>
            <person name="Faro S."/>
            <person name="Ferguson D."/>
            <person name="Fisher S."/>
            <person name="Foley C.D."/>
            <person name="Franke A."/>
            <person name="Friedrich D."/>
            <person name="Gadbois L."/>
            <person name="Gearin G."/>
            <person name="Gearin C.R."/>
            <person name="Giannoukos G."/>
            <person name="Goode T."/>
            <person name="Graham J."/>
            <person name="Grandbois E."/>
            <person name="Grewal S."/>
            <person name="Gyaltsen K."/>
            <person name="Hafez N."/>
            <person name="Hagos B."/>
            <person name="Hall J."/>
            <person name="Henson C."/>
            <person name="Hollinger A."/>
            <person name="Honan T."/>
            <person name="Huard M.D."/>
            <person name="Hughes L."/>
            <person name="Hurhula B."/>
            <person name="Husby M.E."/>
            <person name="Kamat A."/>
            <person name="Kanga B."/>
            <person name="Kashin S."/>
            <person name="Khazanovich D."/>
            <person name="Kisner P."/>
            <person name="Lance K."/>
            <person name="Lara M."/>
            <person name="Lee W."/>
            <person name="Lennon N."/>
            <person name="Letendre F."/>
            <person name="LeVine R."/>
            <person name="Lipovsky A."/>
            <person name="Liu X."/>
            <person name="Liu J."/>
            <person name="Liu S."/>
            <person name="Lokyitsang T."/>
            <person name="Lokyitsang Y."/>
            <person name="Lubonja R."/>
            <person name="Lui A."/>
            <person name="MacDonald P."/>
            <person name="Magnisalis V."/>
            <person name="Maru K."/>
            <person name="Matthews C."/>
            <person name="McCusker W."/>
            <person name="McDonough S."/>
            <person name="Mehta T."/>
            <person name="Meldrim J."/>
            <person name="Meneus L."/>
            <person name="Mihai O."/>
            <person name="Mihalev A."/>
            <person name="Mihova T."/>
            <person name="Mittelman R."/>
            <person name="Mlenga V."/>
            <person name="Montmayeur A."/>
            <person name="Mulrain L."/>
            <person name="Navidi A."/>
            <person name="Naylor J."/>
            <person name="Negash T."/>
            <person name="Nguyen T."/>
            <person name="Nguyen N."/>
            <person name="Nicol R."/>
            <person name="Norbu C."/>
            <person name="Norbu N."/>
            <person name="Novod N."/>
            <person name="O'Neill B."/>
            <person name="Osman S."/>
            <person name="Markiewicz E."/>
            <person name="Oyono O.L."/>
            <person name="Patti C."/>
            <person name="Phunkhang P."/>
            <person name="Pierre F."/>
            <person name="Priest M."/>
            <person name="Raghuraman S."/>
            <person name="Rege F."/>
            <person name="Reyes R."/>
            <person name="Rise C."/>
            <person name="Rogov P."/>
            <person name="Ross K."/>
            <person name="Ryan E."/>
            <person name="Settipalli S."/>
            <person name="Shea T."/>
            <person name="Sherpa N."/>
            <person name="Shi L."/>
            <person name="Shih D."/>
            <person name="Sparrow T."/>
            <person name="Spaulding J."/>
            <person name="Stalker J."/>
            <person name="Stange-Thomann N."/>
            <person name="Stavropoulos S."/>
            <person name="Stone C."/>
            <person name="Strader C."/>
            <person name="Tesfaye S."/>
            <person name="Thomson T."/>
            <person name="Thoulutsang Y."/>
            <person name="Thoulutsang D."/>
            <person name="Topham K."/>
            <person name="Topping I."/>
            <person name="Tsamla T."/>
            <person name="Vassiliev H."/>
            <person name="Vo A."/>
            <person name="Wangchuk T."/>
            <person name="Wangdi T."/>
            <person name="Weiand M."/>
            <person name="Wilkinson J."/>
            <person name="Wilson A."/>
            <person name="Yadav S."/>
            <person name="Young G."/>
            <person name="Yu Q."/>
            <person name="Zembek L."/>
            <person name="Zhong D."/>
            <person name="Zimmer A."/>
            <person name="Zwirko Z."/>
            <person name="Jaffe D.B."/>
            <person name="Alvarez P."/>
            <person name="Brockman W."/>
            <person name="Butler J."/>
            <person name="Chin C."/>
            <person name="Gnerre S."/>
            <person name="Grabherr M."/>
            <person name="Kleber M."/>
            <person name="Mauceli E."/>
            <person name="MacCallum I."/>
        </authorList>
    </citation>
    <scope>NUCLEOTIDE SEQUENCE [LARGE SCALE GENOMIC DNA]</scope>
    <source>
        <strain evidence="2">MSH-3</strain>
        <strain evidence="4">MSH-3 / Tucson 14011-0111.49</strain>
    </source>
</reference>
<dbReference type="HOGENOM" id="CLU_2173588_0_0_1"/>
<evidence type="ECO:0000313" key="2">
    <source>
        <dbReference type="EMBL" id="EDW28759.1"/>
    </source>
</evidence>
<keyword evidence="4" id="KW-1185">Reference proteome</keyword>
<feature type="region of interest" description="Disordered" evidence="1">
    <location>
        <begin position="89"/>
        <end position="110"/>
    </location>
</feature>
<evidence type="ECO:0000256" key="1">
    <source>
        <dbReference type="SAM" id="MobiDB-lite"/>
    </source>
</evidence>
<evidence type="ECO:0000313" key="4">
    <source>
        <dbReference type="Proteomes" id="UP000008744"/>
    </source>
</evidence>
<dbReference type="EMBL" id="CH479180">
    <property type="protein sequence ID" value="EDW28760.1"/>
    <property type="molecule type" value="Genomic_DNA"/>
</dbReference>
<accession>B4G8S9</accession>
<protein>
    <submittedName>
        <fullName evidence="2">GL18774</fullName>
    </submittedName>
    <submittedName>
        <fullName evidence="3">GL19346</fullName>
    </submittedName>
</protein>
<organism evidence="4">
    <name type="scientific">Drosophila persimilis</name>
    <name type="common">Fruit fly</name>
    <dbReference type="NCBI Taxonomy" id="7234"/>
    <lineage>
        <taxon>Eukaryota</taxon>
        <taxon>Metazoa</taxon>
        <taxon>Ecdysozoa</taxon>
        <taxon>Arthropoda</taxon>
        <taxon>Hexapoda</taxon>
        <taxon>Insecta</taxon>
        <taxon>Pterygota</taxon>
        <taxon>Neoptera</taxon>
        <taxon>Endopterygota</taxon>
        <taxon>Diptera</taxon>
        <taxon>Brachycera</taxon>
        <taxon>Muscomorpha</taxon>
        <taxon>Ephydroidea</taxon>
        <taxon>Drosophilidae</taxon>
        <taxon>Drosophila</taxon>
        <taxon>Sophophora</taxon>
    </lineage>
</organism>
<dbReference type="AlphaFoldDB" id="B4G8S9"/>
<proteinExistence type="predicted"/>
<reference evidence="2" key="2">
    <citation type="submission" date="2008-06" db="EMBL/GenBank/DDBJ databases">
        <authorList>
            <consortium name="FlyBase"/>
        </authorList>
    </citation>
    <scope>NUCLEOTIDE SEQUENCE</scope>
    <source>
        <strain evidence="2">MSH-3</strain>
    </source>
</reference>
<feature type="compositionally biased region" description="Polar residues" evidence="1">
    <location>
        <begin position="1"/>
        <end position="11"/>
    </location>
</feature>
<gene>
    <name evidence="2" type="primary">Dper\GL18774</name>
    <name evidence="3" type="synonym">Dper\GL19346</name>
    <name evidence="2" type="ORF">Dper_GL18774</name>
    <name evidence="3" type="ORF">Dper_GL19346</name>
    <name evidence="2" type="ORF">GL18774</name>
    <name evidence="2" type="ORF">GL19346</name>
</gene>